<evidence type="ECO:0000313" key="2">
    <source>
        <dbReference type="Proteomes" id="UP001286313"/>
    </source>
</evidence>
<dbReference type="Proteomes" id="UP001286313">
    <property type="component" value="Unassembled WGS sequence"/>
</dbReference>
<gene>
    <name evidence="1" type="ORF">Pcinc_035985</name>
</gene>
<dbReference type="EMBL" id="JAWQEG010005514">
    <property type="protein sequence ID" value="KAK3857783.1"/>
    <property type="molecule type" value="Genomic_DNA"/>
</dbReference>
<evidence type="ECO:0000313" key="1">
    <source>
        <dbReference type="EMBL" id="KAK3857783.1"/>
    </source>
</evidence>
<keyword evidence="2" id="KW-1185">Reference proteome</keyword>
<reference evidence="1" key="1">
    <citation type="submission" date="2023-10" db="EMBL/GenBank/DDBJ databases">
        <title>Genome assemblies of two species of porcelain crab, Petrolisthes cinctipes and Petrolisthes manimaculis (Anomura: Porcellanidae).</title>
        <authorList>
            <person name="Angst P."/>
        </authorList>
    </citation>
    <scope>NUCLEOTIDE SEQUENCE</scope>
    <source>
        <strain evidence="1">PB745_01</strain>
        <tissue evidence="1">Gill</tissue>
    </source>
</reference>
<sequence length="87" mass="10100">MWWVHGSAGGFFPSSVRRPHYARKPPPPPYLHKLTHAPHHYFTPTDLTTLTDPPHKMILNGHHRKRLWQVGFALNMIVIRLDSTSQD</sequence>
<proteinExistence type="predicted"/>
<organism evidence="1 2">
    <name type="scientific">Petrolisthes cinctipes</name>
    <name type="common">Flat porcelain crab</name>
    <dbReference type="NCBI Taxonomy" id="88211"/>
    <lineage>
        <taxon>Eukaryota</taxon>
        <taxon>Metazoa</taxon>
        <taxon>Ecdysozoa</taxon>
        <taxon>Arthropoda</taxon>
        <taxon>Crustacea</taxon>
        <taxon>Multicrustacea</taxon>
        <taxon>Malacostraca</taxon>
        <taxon>Eumalacostraca</taxon>
        <taxon>Eucarida</taxon>
        <taxon>Decapoda</taxon>
        <taxon>Pleocyemata</taxon>
        <taxon>Anomura</taxon>
        <taxon>Galatheoidea</taxon>
        <taxon>Porcellanidae</taxon>
        <taxon>Petrolisthes</taxon>
    </lineage>
</organism>
<protein>
    <submittedName>
        <fullName evidence="1">Uncharacterized protein</fullName>
    </submittedName>
</protein>
<comment type="caution">
    <text evidence="1">The sequence shown here is derived from an EMBL/GenBank/DDBJ whole genome shotgun (WGS) entry which is preliminary data.</text>
</comment>
<name>A0AAE1BVE6_PETCI</name>
<dbReference type="AlphaFoldDB" id="A0AAE1BVE6"/>
<accession>A0AAE1BVE6</accession>